<dbReference type="RefSeq" id="WP_235131641.1">
    <property type="nucleotide sequence ID" value="NZ_JACSGT010000001.1"/>
</dbReference>
<accession>A0ABS9C6G0</accession>
<dbReference type="Proteomes" id="UP001430374">
    <property type="component" value="Unassembled WGS sequence"/>
</dbReference>
<protein>
    <recommendedName>
        <fullName evidence="4">DUF3108 domain-containing protein</fullName>
    </recommendedName>
</protein>
<evidence type="ECO:0000313" key="2">
    <source>
        <dbReference type="EMBL" id="MCF2220159.1"/>
    </source>
</evidence>
<keyword evidence="1" id="KW-0732">Signal</keyword>
<sequence>MRNLFKIMFVITLLFSFQSNAQLDTIKYLKQFEANKHDYIGKPFSKLLKKMSLKPQVFTLGSNEENCFYSSNFGFSNKNNLVSITVIWEQSYVSNPDFGINFIDSPKKITSEEIILKDKKIRDIIVFDHASSFFIWNCSRRKKKLIDTYQFLSDRLNQYYGLRFEDFLCKTRMSVGVQKFKNIKTKNKVYKTIFTMRSYKIWSGEEGKDVIVEIEWEKPIKANLFILNEGKLHLEEIRLMRDLVIKSIKIQEVK</sequence>
<proteinExistence type="predicted"/>
<keyword evidence="3" id="KW-1185">Reference proteome</keyword>
<reference evidence="2" key="1">
    <citation type="submission" date="2021-08" db="EMBL/GenBank/DDBJ databases">
        <title>Complete genome sequence of Chryseobacterium sp strain PS-8.</title>
        <authorList>
            <person name="Das S.K."/>
        </authorList>
    </citation>
    <scope>NUCLEOTIDE SEQUENCE</scope>
    <source>
        <strain evidence="2">PS-8</strain>
    </source>
</reference>
<evidence type="ECO:0000256" key="1">
    <source>
        <dbReference type="SAM" id="SignalP"/>
    </source>
</evidence>
<feature type="signal peptide" evidence="1">
    <location>
        <begin position="1"/>
        <end position="21"/>
    </location>
</feature>
<evidence type="ECO:0000313" key="3">
    <source>
        <dbReference type="Proteomes" id="UP001430374"/>
    </source>
</evidence>
<evidence type="ECO:0008006" key="4">
    <source>
        <dbReference type="Google" id="ProtNLM"/>
    </source>
</evidence>
<comment type="caution">
    <text evidence="2">The sequence shown here is derived from an EMBL/GenBank/DDBJ whole genome shotgun (WGS) entry which is preliminary data.</text>
</comment>
<feature type="chain" id="PRO_5045758649" description="DUF3108 domain-containing protein" evidence="1">
    <location>
        <begin position="22"/>
        <end position="254"/>
    </location>
</feature>
<name>A0ABS9C6G0_9FLAO</name>
<gene>
    <name evidence="2" type="ORF">H9Q08_12690</name>
</gene>
<dbReference type="EMBL" id="JACSGT010000001">
    <property type="protein sequence ID" value="MCF2220159.1"/>
    <property type="molecule type" value="Genomic_DNA"/>
</dbReference>
<organism evidence="2 3">
    <name type="scientific">Chryseobacterium indicum</name>
    <dbReference type="NCBI Taxonomy" id="2766954"/>
    <lineage>
        <taxon>Bacteria</taxon>
        <taxon>Pseudomonadati</taxon>
        <taxon>Bacteroidota</taxon>
        <taxon>Flavobacteriia</taxon>
        <taxon>Flavobacteriales</taxon>
        <taxon>Weeksellaceae</taxon>
        <taxon>Chryseobacterium group</taxon>
        <taxon>Chryseobacterium</taxon>
    </lineage>
</organism>